<dbReference type="AlphaFoldDB" id="A0A6N9HBJ8"/>
<name>A0A6N9HBJ8_9BURK</name>
<evidence type="ECO:0000313" key="1">
    <source>
        <dbReference type="EMBL" id="MYN00830.1"/>
    </source>
</evidence>
<comment type="caution">
    <text evidence="1">The sequence shown here is derived from an EMBL/GenBank/DDBJ whole genome shotgun (WGS) entry which is preliminary data.</text>
</comment>
<gene>
    <name evidence="1" type="ORF">GTP41_01830</name>
</gene>
<evidence type="ECO:0000313" key="2">
    <source>
        <dbReference type="Proteomes" id="UP000448575"/>
    </source>
</evidence>
<sequence>MSLEEGVLLQKRQNDFSAFYAELLPCLVDFIGKIGIEPSHEVLNHAVQFEPFVSQATGNLSIDNEEDRTWLVTRMGYYIGEYFVQKHAGCWYVNEISDSRYFARFVVGKFNIPSQRALMLDPFEVAAAYVSAPTPRVLGDLIAEVEREILELR</sequence>
<protein>
    <submittedName>
        <fullName evidence="1">Uncharacterized protein</fullName>
    </submittedName>
</protein>
<keyword evidence="2" id="KW-1185">Reference proteome</keyword>
<dbReference type="RefSeq" id="WP_161023834.1">
    <property type="nucleotide sequence ID" value="NZ_WWCJ01000001.1"/>
</dbReference>
<organism evidence="1 2">
    <name type="scientific">Pseudoduganella guangdongensis</name>
    <dbReference type="NCBI Taxonomy" id="2692179"/>
    <lineage>
        <taxon>Bacteria</taxon>
        <taxon>Pseudomonadati</taxon>
        <taxon>Pseudomonadota</taxon>
        <taxon>Betaproteobacteria</taxon>
        <taxon>Burkholderiales</taxon>
        <taxon>Oxalobacteraceae</taxon>
        <taxon>Telluria group</taxon>
        <taxon>Pseudoduganella</taxon>
    </lineage>
</organism>
<dbReference type="Proteomes" id="UP000448575">
    <property type="component" value="Unassembled WGS sequence"/>
</dbReference>
<accession>A0A6N9HBJ8</accession>
<reference evidence="1 2" key="1">
    <citation type="submission" date="2019-12" db="EMBL/GenBank/DDBJ databases">
        <title>Novel species isolated from a subtropical stream in China.</title>
        <authorList>
            <person name="Lu H."/>
        </authorList>
    </citation>
    <scope>NUCLEOTIDE SEQUENCE [LARGE SCALE GENOMIC DNA]</scope>
    <source>
        <strain evidence="1 2">DS3</strain>
    </source>
</reference>
<dbReference type="EMBL" id="WWCJ01000001">
    <property type="protein sequence ID" value="MYN00830.1"/>
    <property type="molecule type" value="Genomic_DNA"/>
</dbReference>
<proteinExistence type="predicted"/>